<accession>L0GU77</accession>
<reference evidence="2 3" key="1">
    <citation type="submission" date="2011-09" db="EMBL/GenBank/DDBJ databases">
        <title>Complete sequence of chromosome of Thioflavicoccus mobilis 8321.</title>
        <authorList>
            <consortium name="US DOE Joint Genome Institute"/>
            <person name="Lucas S."/>
            <person name="Han J."/>
            <person name="Lapidus A."/>
            <person name="Cheng J.-F."/>
            <person name="Goodwin L."/>
            <person name="Pitluck S."/>
            <person name="Peters L."/>
            <person name="Ovchinnikova G."/>
            <person name="Lu M."/>
            <person name="Detter J.C."/>
            <person name="Han C."/>
            <person name="Tapia R."/>
            <person name="Land M."/>
            <person name="Hauser L."/>
            <person name="Kyrpides N."/>
            <person name="Ivanova N."/>
            <person name="Pagani I."/>
            <person name="Vogl K."/>
            <person name="Liu Z."/>
            <person name="Imhoff J."/>
            <person name="Thiel V."/>
            <person name="Frigaard N.-U."/>
            <person name="Bryant D."/>
            <person name="Woyke T."/>
        </authorList>
    </citation>
    <scope>NUCLEOTIDE SEQUENCE [LARGE SCALE GENOMIC DNA]</scope>
    <source>
        <strain evidence="2 3">8321</strain>
    </source>
</reference>
<dbReference type="Pfam" id="PF07963">
    <property type="entry name" value="N_methyl"/>
    <property type="match status" value="1"/>
</dbReference>
<dbReference type="AlphaFoldDB" id="L0GU77"/>
<dbReference type="Proteomes" id="UP000010816">
    <property type="component" value="Chromosome"/>
</dbReference>
<dbReference type="InterPro" id="IPR012902">
    <property type="entry name" value="N_methyl_site"/>
</dbReference>
<protein>
    <submittedName>
        <fullName evidence="2">Prepilin-type N-terminal cleavage/methylation domain-containing protein</fullName>
    </submittedName>
</protein>
<proteinExistence type="predicted"/>
<keyword evidence="3" id="KW-1185">Reference proteome</keyword>
<keyword evidence="1" id="KW-1133">Transmembrane helix</keyword>
<dbReference type="NCBIfam" id="TIGR02532">
    <property type="entry name" value="IV_pilin_GFxxxE"/>
    <property type="match status" value="1"/>
</dbReference>
<dbReference type="STRING" id="765912.Thimo_0048"/>
<dbReference type="HOGENOM" id="CLU_130289_0_0_6"/>
<dbReference type="KEGG" id="tmb:Thimo_0048"/>
<dbReference type="eggNOG" id="COG4967">
    <property type="taxonomic scope" value="Bacteria"/>
</dbReference>
<evidence type="ECO:0000313" key="3">
    <source>
        <dbReference type="Proteomes" id="UP000010816"/>
    </source>
</evidence>
<evidence type="ECO:0000256" key="1">
    <source>
        <dbReference type="SAM" id="Phobius"/>
    </source>
</evidence>
<dbReference type="EMBL" id="CP003051">
    <property type="protein sequence ID" value="AGA88925.1"/>
    <property type="molecule type" value="Genomic_DNA"/>
</dbReference>
<sequence>MMNGVQERSTRQSGFSLLEVLVAFSILALSLGVLMQIFSKAMTTTATGADYDRAAAVAETRLRTVGYELPLEPGVYEGEADRGLAWTIRIDPTQLDASDVDFDVPGVLYLVDVDVRWRDGGGAARHLSLSTMRLAAPEL</sequence>
<dbReference type="PROSITE" id="PS00409">
    <property type="entry name" value="PROKAR_NTER_METHYL"/>
    <property type="match status" value="1"/>
</dbReference>
<gene>
    <name evidence="2" type="ORF">Thimo_0048</name>
</gene>
<name>L0GU77_9GAMM</name>
<evidence type="ECO:0000313" key="2">
    <source>
        <dbReference type="EMBL" id="AGA88925.1"/>
    </source>
</evidence>
<keyword evidence="1" id="KW-0812">Transmembrane</keyword>
<dbReference type="OrthoDB" id="7864109at2"/>
<dbReference type="RefSeq" id="WP_015279075.1">
    <property type="nucleotide sequence ID" value="NC_019940.1"/>
</dbReference>
<feature type="transmembrane region" description="Helical" evidence="1">
    <location>
        <begin position="20"/>
        <end position="38"/>
    </location>
</feature>
<keyword evidence="1" id="KW-0472">Membrane</keyword>
<organism evidence="2 3">
    <name type="scientific">Thioflavicoccus mobilis 8321</name>
    <dbReference type="NCBI Taxonomy" id="765912"/>
    <lineage>
        <taxon>Bacteria</taxon>
        <taxon>Pseudomonadati</taxon>
        <taxon>Pseudomonadota</taxon>
        <taxon>Gammaproteobacteria</taxon>
        <taxon>Chromatiales</taxon>
        <taxon>Chromatiaceae</taxon>
        <taxon>Thioflavicoccus</taxon>
    </lineage>
</organism>